<dbReference type="InterPro" id="IPR036921">
    <property type="entry name" value="PurM-like_N_sf"/>
</dbReference>
<dbReference type="GO" id="GO:0009030">
    <property type="term" value="F:thiamine-phosphate kinase activity"/>
    <property type="evidence" value="ECO:0007669"/>
    <property type="project" value="UniProtKB-EC"/>
</dbReference>
<name>A0A3B0Z9N4_9ZZZZ</name>
<feature type="domain" description="PurM-like N-terminal" evidence="1">
    <location>
        <begin position="28"/>
        <end position="138"/>
    </location>
</feature>
<proteinExistence type="inferred from homology"/>
<evidence type="ECO:0000259" key="2">
    <source>
        <dbReference type="Pfam" id="PF02769"/>
    </source>
</evidence>
<dbReference type="PIRSF" id="PIRSF005303">
    <property type="entry name" value="Thiam_monoph_kin"/>
    <property type="match status" value="1"/>
</dbReference>
<protein>
    <submittedName>
        <fullName evidence="3">Thiamine-monophosphate kinase</fullName>
        <ecNumber evidence="3">2.7.4.16</ecNumber>
    </submittedName>
</protein>
<dbReference type="HAMAP" id="MF_02128">
    <property type="entry name" value="TMP_kinase"/>
    <property type="match status" value="1"/>
</dbReference>
<dbReference type="Pfam" id="PF00586">
    <property type="entry name" value="AIRS"/>
    <property type="match status" value="1"/>
</dbReference>
<dbReference type="Gene3D" id="3.30.1330.10">
    <property type="entry name" value="PurM-like, N-terminal domain"/>
    <property type="match status" value="1"/>
</dbReference>
<evidence type="ECO:0000259" key="1">
    <source>
        <dbReference type="Pfam" id="PF00586"/>
    </source>
</evidence>
<feature type="domain" description="PurM-like C-terminal" evidence="2">
    <location>
        <begin position="150"/>
        <end position="279"/>
    </location>
</feature>
<dbReference type="InterPro" id="IPR016188">
    <property type="entry name" value="PurM-like_N"/>
</dbReference>
<dbReference type="InterPro" id="IPR006283">
    <property type="entry name" value="ThiL-like"/>
</dbReference>
<dbReference type="GO" id="GO:0009228">
    <property type="term" value="P:thiamine biosynthetic process"/>
    <property type="evidence" value="ECO:0007669"/>
    <property type="project" value="InterPro"/>
</dbReference>
<dbReference type="EMBL" id="UOFK01000141">
    <property type="protein sequence ID" value="VAW78114.1"/>
    <property type="molecule type" value="Genomic_DNA"/>
</dbReference>
<reference evidence="3" key="1">
    <citation type="submission" date="2018-06" db="EMBL/GenBank/DDBJ databases">
        <authorList>
            <person name="Zhirakovskaya E."/>
        </authorList>
    </citation>
    <scope>NUCLEOTIDE SEQUENCE</scope>
</reference>
<sequence>MPDSEFDIIERYFQRSQPMRDDVLLGIGDDAALLRVPAGKQLVVAVDTLVAGRHFPKQTSAADIGHKALAVNLSDLAAMGATPAWATLALTLPTADTAWLQAFSSGFFQLADEYAITLIGGDTTRGPLSITVQVHGFVEPGRALQRSTARPGDAVYVSGTLGEAACALQKILADEMPEAALLQRLNRPQPRVALGQSLAGLASAAIDISDGLLADLGRLLTASSCGATLWPDRLPCSSALQHLPAGQARDCQFNGGDDYELCFTLPEDKRKALAAVQAQHAV</sequence>
<dbReference type="InterPro" id="IPR010918">
    <property type="entry name" value="PurM-like_C_dom"/>
</dbReference>
<dbReference type="PANTHER" id="PTHR30270">
    <property type="entry name" value="THIAMINE-MONOPHOSPHATE KINASE"/>
    <property type="match status" value="1"/>
</dbReference>
<dbReference type="EC" id="2.7.4.16" evidence="3"/>
<dbReference type="InterPro" id="IPR036676">
    <property type="entry name" value="PurM-like_C_sf"/>
</dbReference>
<dbReference type="SUPFAM" id="SSF56042">
    <property type="entry name" value="PurM C-terminal domain-like"/>
    <property type="match status" value="1"/>
</dbReference>
<evidence type="ECO:0000313" key="3">
    <source>
        <dbReference type="EMBL" id="VAW78114.1"/>
    </source>
</evidence>
<dbReference type="AlphaFoldDB" id="A0A3B0Z9N4"/>
<feature type="non-terminal residue" evidence="3">
    <location>
        <position position="282"/>
    </location>
</feature>
<dbReference type="Pfam" id="PF02769">
    <property type="entry name" value="AIRS_C"/>
    <property type="match status" value="1"/>
</dbReference>
<keyword evidence="3" id="KW-0808">Transferase</keyword>
<dbReference type="SUPFAM" id="SSF55326">
    <property type="entry name" value="PurM N-terminal domain-like"/>
    <property type="match status" value="1"/>
</dbReference>
<organism evidence="3">
    <name type="scientific">hydrothermal vent metagenome</name>
    <dbReference type="NCBI Taxonomy" id="652676"/>
    <lineage>
        <taxon>unclassified sequences</taxon>
        <taxon>metagenomes</taxon>
        <taxon>ecological metagenomes</taxon>
    </lineage>
</organism>
<keyword evidence="3" id="KW-0418">Kinase</keyword>
<dbReference type="NCBIfam" id="TIGR01379">
    <property type="entry name" value="thiL"/>
    <property type="match status" value="1"/>
</dbReference>
<gene>
    <name evidence="3" type="ORF">MNBD_GAMMA13-1628</name>
</gene>
<accession>A0A3B0Z9N4</accession>
<dbReference type="Gene3D" id="3.90.650.10">
    <property type="entry name" value="PurM-like C-terminal domain"/>
    <property type="match status" value="1"/>
</dbReference>
<dbReference type="CDD" id="cd02194">
    <property type="entry name" value="ThiL"/>
    <property type="match status" value="1"/>
</dbReference>
<dbReference type="PANTHER" id="PTHR30270:SF0">
    <property type="entry name" value="THIAMINE-MONOPHOSPHATE KINASE"/>
    <property type="match status" value="1"/>
</dbReference>